<dbReference type="CDD" id="cd00531">
    <property type="entry name" value="NTF2_like"/>
    <property type="match status" value="1"/>
</dbReference>
<reference evidence="3" key="1">
    <citation type="journal article" date="2019" name="Int. J. Syst. Evol. Microbiol.">
        <title>The Global Catalogue of Microorganisms (GCM) 10K type strain sequencing project: providing services to taxonomists for standard genome sequencing and annotation.</title>
        <authorList>
            <consortium name="The Broad Institute Genomics Platform"/>
            <consortium name="The Broad Institute Genome Sequencing Center for Infectious Disease"/>
            <person name="Wu L."/>
            <person name="Ma J."/>
        </authorList>
    </citation>
    <scope>NUCLEOTIDE SEQUENCE [LARGE SCALE GENOMIC DNA]</scope>
    <source>
        <strain evidence="3">JCM 18956</strain>
    </source>
</reference>
<dbReference type="SUPFAM" id="SSF54427">
    <property type="entry name" value="NTF2-like"/>
    <property type="match status" value="1"/>
</dbReference>
<organism evidence="2 3">
    <name type="scientific">Frondihabitans cladoniiphilus</name>
    <dbReference type="NCBI Taxonomy" id="715785"/>
    <lineage>
        <taxon>Bacteria</taxon>
        <taxon>Bacillati</taxon>
        <taxon>Actinomycetota</taxon>
        <taxon>Actinomycetes</taxon>
        <taxon>Micrococcales</taxon>
        <taxon>Microbacteriaceae</taxon>
        <taxon>Frondihabitans</taxon>
    </lineage>
</organism>
<proteinExistence type="predicted"/>
<evidence type="ECO:0000313" key="2">
    <source>
        <dbReference type="EMBL" id="GAA4663680.1"/>
    </source>
</evidence>
<dbReference type="EMBL" id="BAABLM010000001">
    <property type="protein sequence ID" value="GAA4663680.1"/>
    <property type="molecule type" value="Genomic_DNA"/>
</dbReference>
<feature type="domain" description="SnoaL-like" evidence="1">
    <location>
        <begin position="4"/>
        <end position="142"/>
    </location>
</feature>
<evidence type="ECO:0000259" key="1">
    <source>
        <dbReference type="Pfam" id="PF13577"/>
    </source>
</evidence>
<dbReference type="Proteomes" id="UP001501295">
    <property type="component" value="Unassembled WGS sequence"/>
</dbReference>
<dbReference type="InterPro" id="IPR032710">
    <property type="entry name" value="NTF2-like_dom_sf"/>
</dbReference>
<dbReference type="Pfam" id="PF13577">
    <property type="entry name" value="SnoaL_4"/>
    <property type="match status" value="1"/>
</dbReference>
<evidence type="ECO:0000313" key="3">
    <source>
        <dbReference type="Proteomes" id="UP001501295"/>
    </source>
</evidence>
<dbReference type="InterPro" id="IPR037401">
    <property type="entry name" value="SnoaL-like"/>
</dbReference>
<name>A0ABP8VIR7_9MICO</name>
<protein>
    <recommendedName>
        <fullName evidence="1">SnoaL-like domain-containing protein</fullName>
    </recommendedName>
</protein>
<accession>A0ABP8VIR7</accession>
<gene>
    <name evidence="2" type="ORF">GCM10025780_00380</name>
</gene>
<sequence length="160" mass="18833">MTIEELLEIEEIKNIQLDYAEFNDMHDVEGLVNLFTEDAYLEVGEDWGGTWQGRDQIRKEFTAWFEEAGENYNSLYLMTNPRVKLDSPTTAHGRWNFVDFSNRQEDSPLLVTPGGPTNPVCLLGLYELRYLKTTEGWKINQYRLSYFWPKREFKGEYLDA</sequence>
<dbReference type="RefSeq" id="WP_345371851.1">
    <property type="nucleotide sequence ID" value="NZ_BAABLM010000001.1"/>
</dbReference>
<comment type="caution">
    <text evidence="2">The sequence shown here is derived from an EMBL/GenBank/DDBJ whole genome shotgun (WGS) entry which is preliminary data.</text>
</comment>
<dbReference type="Gene3D" id="3.10.450.50">
    <property type="match status" value="1"/>
</dbReference>
<keyword evidence="3" id="KW-1185">Reference proteome</keyword>